<feature type="non-terminal residue" evidence="2">
    <location>
        <position position="1"/>
    </location>
</feature>
<dbReference type="AlphaFoldDB" id="W1YNC9"/>
<proteinExistence type="predicted"/>
<accession>W1YNC9</accession>
<comment type="caution">
    <text evidence="2">The sequence shown here is derived from an EMBL/GenBank/DDBJ whole genome shotgun (WGS) entry which is preliminary data.</text>
</comment>
<reference evidence="2" key="1">
    <citation type="submission" date="2013-12" db="EMBL/GenBank/DDBJ databases">
        <title>A Varibaculum cambriense genome reconstructed from a premature infant gut community with otherwise low bacterial novelty that shifts toward anaerobic metabolism during the third week of life.</title>
        <authorList>
            <person name="Brown C.T."/>
            <person name="Sharon I."/>
            <person name="Thomas B.C."/>
            <person name="Castelle C.J."/>
            <person name="Morowitz M.J."/>
            <person name="Banfield J.F."/>
        </authorList>
    </citation>
    <scope>NUCLEOTIDE SEQUENCE</scope>
</reference>
<feature type="region of interest" description="Disordered" evidence="1">
    <location>
        <begin position="69"/>
        <end position="91"/>
    </location>
</feature>
<evidence type="ECO:0000313" key="2">
    <source>
        <dbReference type="EMBL" id="ETJ43801.1"/>
    </source>
</evidence>
<feature type="non-terminal residue" evidence="2">
    <location>
        <position position="91"/>
    </location>
</feature>
<gene>
    <name evidence="2" type="ORF">Q604_UNBC02173G0001</name>
</gene>
<dbReference type="EMBL" id="AZMM01002173">
    <property type="protein sequence ID" value="ETJ43801.1"/>
    <property type="molecule type" value="Genomic_DNA"/>
</dbReference>
<protein>
    <submittedName>
        <fullName evidence="2">Putative integral membrane protein</fullName>
    </submittedName>
</protein>
<organism evidence="2">
    <name type="scientific">human gut metagenome</name>
    <dbReference type="NCBI Taxonomy" id="408170"/>
    <lineage>
        <taxon>unclassified sequences</taxon>
        <taxon>metagenomes</taxon>
        <taxon>organismal metagenomes</taxon>
    </lineage>
</organism>
<sequence>DTGPQPMRSAEDSERLLAVTAGAVERKRPARVPTEVRERLASRERMLADGVEPYPACVTVTSSCAAALAAGPAQPTPASGSGSGSDDAAAG</sequence>
<name>W1YNC9_9ZZZZ</name>
<evidence type="ECO:0000256" key="1">
    <source>
        <dbReference type="SAM" id="MobiDB-lite"/>
    </source>
</evidence>